<dbReference type="InterPro" id="IPR007460">
    <property type="entry name" value="BrnT_toxin"/>
</dbReference>
<dbReference type="Gene3D" id="3.10.450.530">
    <property type="entry name" value="Ribonuclease toxin, BrnT, of type II toxin-antitoxin system"/>
    <property type="match status" value="1"/>
</dbReference>
<protein>
    <submittedName>
        <fullName evidence="1">BrnT family toxin</fullName>
    </submittedName>
</protein>
<dbReference type="OrthoDB" id="9802417at2"/>
<dbReference type="EMBL" id="JRPR02000001">
    <property type="protein sequence ID" value="TLD97686.1"/>
    <property type="molecule type" value="Genomic_DNA"/>
</dbReference>
<accession>A0A4U8TCJ0</accession>
<name>A0A4U8TCJ0_9HELI</name>
<dbReference type="InterPro" id="IPR038573">
    <property type="entry name" value="BrnT_sf"/>
</dbReference>
<keyword evidence="2" id="KW-1185">Reference proteome</keyword>
<dbReference type="Pfam" id="PF04365">
    <property type="entry name" value="BrnT_toxin"/>
    <property type="match status" value="1"/>
</dbReference>
<organism evidence="1 2">
    <name type="scientific">Helicobacter jaachi</name>
    <dbReference type="NCBI Taxonomy" id="1677920"/>
    <lineage>
        <taxon>Bacteria</taxon>
        <taxon>Pseudomonadati</taxon>
        <taxon>Campylobacterota</taxon>
        <taxon>Epsilonproteobacteria</taxon>
        <taxon>Campylobacterales</taxon>
        <taxon>Helicobacteraceae</taxon>
        <taxon>Helicobacter</taxon>
    </lineage>
</organism>
<gene>
    <name evidence="1" type="ORF">LS71_002800</name>
</gene>
<evidence type="ECO:0000313" key="1">
    <source>
        <dbReference type="EMBL" id="TLD97686.1"/>
    </source>
</evidence>
<dbReference type="RefSeq" id="WP_034354743.1">
    <property type="nucleotide sequence ID" value="NZ_JRPR02000001.1"/>
</dbReference>
<reference evidence="1 2" key="1">
    <citation type="journal article" date="2014" name="Genome Announc.">
        <title>Draft genome sequences of eight enterohepatic helicobacter species isolated from both laboratory and wild rodents.</title>
        <authorList>
            <person name="Sheh A."/>
            <person name="Shen Z."/>
            <person name="Fox J.G."/>
        </authorList>
    </citation>
    <scope>NUCLEOTIDE SEQUENCE [LARGE SCALE GENOMIC DNA]</scope>
    <source>
        <strain evidence="1 2">MIT 09-6949</strain>
    </source>
</reference>
<comment type="caution">
    <text evidence="1">The sequence shown here is derived from an EMBL/GenBank/DDBJ whole genome shotgun (WGS) entry which is preliminary data.</text>
</comment>
<dbReference type="STRING" id="1677920.LS71_05405"/>
<evidence type="ECO:0000313" key="2">
    <source>
        <dbReference type="Proteomes" id="UP000029733"/>
    </source>
</evidence>
<dbReference type="AlphaFoldDB" id="A0A4U8TCJ0"/>
<dbReference type="Proteomes" id="UP000029733">
    <property type="component" value="Unassembled WGS sequence"/>
</dbReference>
<sequence>MKFEWDAQKAKANKAKHNVSFEEAQSVFSDEFARVIFDESHSNDEARFVILGLSQRLRILVVVHCFRSGNSTIRIISARKATQNEQKQYKELRK</sequence>
<proteinExistence type="predicted"/>